<dbReference type="PANTHER" id="PTHR43798">
    <property type="entry name" value="MONOACYLGLYCEROL LIPASE"/>
    <property type="match status" value="1"/>
</dbReference>
<gene>
    <name evidence="5" type="ORF">SDENCHOL_11261</name>
</gene>
<keyword evidence="6" id="KW-1185">Reference proteome</keyword>
<dbReference type="PANTHER" id="PTHR43798:SF33">
    <property type="entry name" value="HYDROLASE, PUTATIVE (AFU_ORTHOLOGUE AFUA_2G14860)-RELATED"/>
    <property type="match status" value="1"/>
</dbReference>
<proteinExistence type="inferred from homology"/>
<evidence type="ECO:0000259" key="4">
    <source>
        <dbReference type="Pfam" id="PF12697"/>
    </source>
</evidence>
<dbReference type="Proteomes" id="UP000242886">
    <property type="component" value="Chromosome SDENCHOL"/>
</dbReference>
<keyword evidence="3" id="KW-0472">Membrane</keyword>
<keyword evidence="3" id="KW-1133">Transmembrane helix</keyword>
<protein>
    <recommendedName>
        <fullName evidence="4">AB hydrolase-1 domain-containing protein</fullName>
    </recommendedName>
</protein>
<dbReference type="InterPro" id="IPR002410">
    <property type="entry name" value="Peptidase_S33"/>
</dbReference>
<dbReference type="Pfam" id="PF12697">
    <property type="entry name" value="Abhydrolase_6"/>
    <property type="match status" value="1"/>
</dbReference>
<organism evidence="5 6">
    <name type="scientific">Sterolibacterium denitrificans</name>
    <dbReference type="NCBI Taxonomy" id="157592"/>
    <lineage>
        <taxon>Bacteria</taxon>
        <taxon>Pseudomonadati</taxon>
        <taxon>Pseudomonadota</taxon>
        <taxon>Betaproteobacteria</taxon>
        <taxon>Nitrosomonadales</taxon>
        <taxon>Sterolibacteriaceae</taxon>
        <taxon>Sterolibacterium</taxon>
    </lineage>
</organism>
<dbReference type="GO" id="GO:0006508">
    <property type="term" value="P:proteolysis"/>
    <property type="evidence" value="ECO:0007669"/>
    <property type="project" value="InterPro"/>
</dbReference>
<evidence type="ECO:0000256" key="3">
    <source>
        <dbReference type="SAM" id="Phobius"/>
    </source>
</evidence>
<comment type="similarity">
    <text evidence="1">Belongs to the peptidase S33 family.</text>
</comment>
<evidence type="ECO:0000313" key="5">
    <source>
        <dbReference type="EMBL" id="SMB25375.1"/>
    </source>
</evidence>
<dbReference type="InterPro" id="IPR050266">
    <property type="entry name" value="AB_hydrolase_sf"/>
</dbReference>
<dbReference type="Gene3D" id="3.40.50.1820">
    <property type="entry name" value="alpha/beta hydrolase"/>
    <property type="match status" value="1"/>
</dbReference>
<reference evidence="5" key="1">
    <citation type="submission" date="2017-03" db="EMBL/GenBank/DDBJ databases">
        <authorList>
            <consortium name="AG Boll"/>
        </authorList>
    </citation>
    <scope>NUCLEOTIDE SEQUENCE [LARGE SCALE GENOMIC DNA]</scope>
    <source>
        <strain evidence="5">Chol</strain>
    </source>
</reference>
<feature type="domain" description="AB hydrolase-1" evidence="4">
    <location>
        <begin position="22"/>
        <end position="249"/>
    </location>
</feature>
<evidence type="ECO:0000256" key="1">
    <source>
        <dbReference type="ARBA" id="ARBA00010088"/>
    </source>
</evidence>
<dbReference type="GO" id="GO:0016020">
    <property type="term" value="C:membrane"/>
    <property type="evidence" value="ECO:0007669"/>
    <property type="project" value="TreeGrafter"/>
</dbReference>
<evidence type="ECO:0000313" key="6">
    <source>
        <dbReference type="Proteomes" id="UP000242886"/>
    </source>
</evidence>
<dbReference type="GO" id="GO:0008233">
    <property type="term" value="F:peptidase activity"/>
    <property type="evidence" value="ECO:0007669"/>
    <property type="project" value="InterPro"/>
</dbReference>
<dbReference type="SUPFAM" id="SSF53474">
    <property type="entry name" value="alpha/beta-Hydrolases"/>
    <property type="match status" value="1"/>
</dbReference>
<keyword evidence="3" id="KW-0812">Transmembrane</keyword>
<dbReference type="RefSeq" id="WP_154716466.1">
    <property type="nucleotide sequence ID" value="NZ_LT837803.1"/>
</dbReference>
<accession>A0A7Z7HQJ7</accession>
<dbReference type="InterPro" id="IPR000073">
    <property type="entry name" value="AB_hydrolase_1"/>
</dbReference>
<name>A0A7Z7HQJ7_9PROT</name>
<dbReference type="PRINTS" id="PR00793">
    <property type="entry name" value="PROAMNOPTASE"/>
</dbReference>
<keyword evidence="2" id="KW-0378">Hydrolase</keyword>
<dbReference type="InterPro" id="IPR029058">
    <property type="entry name" value="AB_hydrolase_fold"/>
</dbReference>
<sequence>MVSLRANGVTLHCQQLGSGPLLVMCHGLVFGSIATWYFTAAAKLATRFNVLLYDQRGHGKSDLAASGYDLETMTADLEGLLEHFQHERNGRDDRKVILVGHSYGALIALNYALRHPDAVDKLVLIDAPLPANRYVYPSMSTADSREALDRLFPAALKQKLRQGNRSASRLQERMEYLFLQSSLRQDVAAAGDIEDERLRRLTMPVLCLYGRNSDCLAAGERLARVMSHARLQILECGHFIPVEAPEAMTRALDEFL</sequence>
<dbReference type="EMBL" id="LT837803">
    <property type="protein sequence ID" value="SMB25375.1"/>
    <property type="molecule type" value="Genomic_DNA"/>
</dbReference>
<feature type="transmembrane region" description="Helical" evidence="3">
    <location>
        <begin position="20"/>
        <end position="39"/>
    </location>
</feature>
<dbReference type="AlphaFoldDB" id="A0A7Z7HQJ7"/>
<dbReference type="PRINTS" id="PR00111">
    <property type="entry name" value="ABHYDROLASE"/>
</dbReference>
<evidence type="ECO:0000256" key="2">
    <source>
        <dbReference type="ARBA" id="ARBA00022801"/>
    </source>
</evidence>